<comment type="caution">
    <text evidence="1">The sequence shown here is derived from an EMBL/GenBank/DDBJ whole genome shotgun (WGS) entry which is preliminary data.</text>
</comment>
<organism evidence="1 2">
    <name type="scientific">Lacihabitans soyangensis</name>
    <dbReference type="NCBI Taxonomy" id="869394"/>
    <lineage>
        <taxon>Bacteria</taxon>
        <taxon>Pseudomonadati</taxon>
        <taxon>Bacteroidota</taxon>
        <taxon>Cytophagia</taxon>
        <taxon>Cytophagales</taxon>
        <taxon>Leadbetterellaceae</taxon>
        <taxon>Lacihabitans</taxon>
    </lineage>
</organism>
<protein>
    <submittedName>
        <fullName evidence="1">Uncharacterized protein</fullName>
    </submittedName>
</protein>
<dbReference type="Proteomes" id="UP001204144">
    <property type="component" value="Unassembled WGS sequence"/>
</dbReference>
<sequence length="146" mass="17051">MTTLRNIPALFKTYTTAAAAKISDLKDNIKQNNNFEDKDLDRIVFGIRSCVFISQHRYKNDIKVVKFKKKSNPKSFGFSFHKSIFVEYDKKNSQVLVFLDALSPDNYDKTILSKISETEYMSFAPDEIFSEYDNNRLYTYTDDHSI</sequence>
<dbReference type="AlphaFoldDB" id="A0AAE3H089"/>
<evidence type="ECO:0000313" key="2">
    <source>
        <dbReference type="Proteomes" id="UP001204144"/>
    </source>
</evidence>
<accession>A0AAE3H089</accession>
<name>A0AAE3H089_9BACT</name>
<keyword evidence="2" id="KW-1185">Reference proteome</keyword>
<gene>
    <name evidence="1" type="ORF">EGI31_05540</name>
</gene>
<evidence type="ECO:0000313" key="1">
    <source>
        <dbReference type="EMBL" id="MCP9762408.1"/>
    </source>
</evidence>
<proteinExistence type="predicted"/>
<reference evidence="1 2" key="1">
    <citation type="submission" date="2018-11" db="EMBL/GenBank/DDBJ databases">
        <title>Novel bacteria species description.</title>
        <authorList>
            <person name="Han J.-H."/>
        </authorList>
    </citation>
    <scope>NUCLEOTIDE SEQUENCE [LARGE SCALE GENOMIC DNA]</scope>
    <source>
        <strain evidence="1 2">KCTC23259</strain>
    </source>
</reference>
<dbReference type="RefSeq" id="WP_255036172.1">
    <property type="nucleotide sequence ID" value="NZ_RJUF01000009.1"/>
</dbReference>
<dbReference type="EMBL" id="RJUF01000009">
    <property type="protein sequence ID" value="MCP9762408.1"/>
    <property type="molecule type" value="Genomic_DNA"/>
</dbReference>